<sequence length="303" mass="32499">MIIACPACSTRYAVPDNAIGVEGRTVRCAKCKHSWYQDGSSPEELAAPAPQPRPAPPPAAQPPAPAPNPQPAPEPEAAPPRPAPEPVAAEPTPAPAPAPAPRAAPRPAAKPKVRSDAERAEMATPASLRKPPAAVYDDTENTVHYADERSSSFDFAPPFQPRRNWAKIGTYAASIFAVVTLGLTGAIAWGGLPNWIPTPHETFRQGEPDLQLDFPRKRQDRQRLADGSDFFSVSGTIGNIGSETRYVPSLLVVLRDARERIIYEKEIVPPTRKLAAGEVITINEALTDIPKAATSAEIGWKPD</sequence>
<reference evidence="4" key="1">
    <citation type="submission" date="2022-03" db="EMBL/GenBank/DDBJ databases">
        <title>Identification of a novel bacterium isolated from mangrove sediments.</title>
        <authorList>
            <person name="Pan X."/>
        </authorList>
    </citation>
    <scope>NUCLEOTIDE SEQUENCE</scope>
    <source>
        <strain evidence="4">B2637</strain>
    </source>
</reference>
<feature type="domain" description="Zinc finger/thioredoxin putative" evidence="3">
    <location>
        <begin position="1"/>
        <end position="35"/>
    </location>
</feature>
<name>A0ABT0AFV1_9SPHN</name>
<organism evidence="4 5">
    <name type="scientific">Novosphingobium mangrovi</name>
    <name type="common">ex Hu et al. 2023</name>
    <dbReference type="NCBI Taxonomy" id="2930094"/>
    <lineage>
        <taxon>Bacteria</taxon>
        <taxon>Pseudomonadati</taxon>
        <taxon>Pseudomonadota</taxon>
        <taxon>Alphaproteobacteria</taxon>
        <taxon>Sphingomonadales</taxon>
        <taxon>Sphingomonadaceae</taxon>
        <taxon>Novosphingobium</taxon>
    </lineage>
</organism>
<protein>
    <submittedName>
        <fullName evidence="4">DUF3426 domain-containing protein</fullName>
    </submittedName>
</protein>
<evidence type="ECO:0000256" key="1">
    <source>
        <dbReference type="SAM" id="MobiDB-lite"/>
    </source>
</evidence>
<accession>A0ABT0AFV1</accession>
<feature type="compositionally biased region" description="Pro residues" evidence="1">
    <location>
        <begin position="49"/>
        <end position="85"/>
    </location>
</feature>
<gene>
    <name evidence="4" type="ORF">MTR65_15315</name>
</gene>
<evidence type="ECO:0000259" key="3">
    <source>
        <dbReference type="Pfam" id="PF13717"/>
    </source>
</evidence>
<evidence type="ECO:0000313" key="5">
    <source>
        <dbReference type="Proteomes" id="UP001162802"/>
    </source>
</evidence>
<dbReference type="InterPro" id="IPR011723">
    <property type="entry name" value="Znf/thioredoxin_put"/>
</dbReference>
<keyword evidence="2" id="KW-0472">Membrane</keyword>
<evidence type="ECO:0000313" key="4">
    <source>
        <dbReference type="EMBL" id="MCJ1962063.1"/>
    </source>
</evidence>
<dbReference type="Pfam" id="PF13717">
    <property type="entry name" value="Zn_ribbon_4"/>
    <property type="match status" value="1"/>
</dbReference>
<feature type="region of interest" description="Disordered" evidence="1">
    <location>
        <begin position="36"/>
        <end position="135"/>
    </location>
</feature>
<dbReference type="NCBIfam" id="TIGR02098">
    <property type="entry name" value="MJ0042_CXXC"/>
    <property type="match status" value="1"/>
</dbReference>
<feature type="compositionally biased region" description="Pro residues" evidence="1">
    <location>
        <begin position="92"/>
        <end position="104"/>
    </location>
</feature>
<keyword evidence="5" id="KW-1185">Reference proteome</keyword>
<comment type="caution">
    <text evidence="4">The sequence shown here is derived from an EMBL/GenBank/DDBJ whole genome shotgun (WGS) entry which is preliminary data.</text>
</comment>
<keyword evidence="2" id="KW-0812">Transmembrane</keyword>
<keyword evidence="2" id="KW-1133">Transmembrane helix</keyword>
<dbReference type="EMBL" id="JALHAT010000031">
    <property type="protein sequence ID" value="MCJ1962063.1"/>
    <property type="molecule type" value="Genomic_DNA"/>
</dbReference>
<proteinExistence type="predicted"/>
<evidence type="ECO:0000256" key="2">
    <source>
        <dbReference type="SAM" id="Phobius"/>
    </source>
</evidence>
<dbReference type="Proteomes" id="UP001162802">
    <property type="component" value="Unassembled WGS sequence"/>
</dbReference>
<feature type="transmembrane region" description="Helical" evidence="2">
    <location>
        <begin position="168"/>
        <end position="192"/>
    </location>
</feature>
<dbReference type="RefSeq" id="WP_243801701.1">
    <property type="nucleotide sequence ID" value="NZ_JALHAT010000031.1"/>
</dbReference>